<dbReference type="AlphaFoldDB" id="C1ED27"/>
<evidence type="ECO:0000313" key="6">
    <source>
        <dbReference type="EMBL" id="ACO66007.1"/>
    </source>
</evidence>
<feature type="transmembrane region" description="Helical" evidence="5">
    <location>
        <begin position="32"/>
        <end position="50"/>
    </location>
</feature>
<dbReference type="RefSeq" id="XP_002504749.1">
    <property type="nucleotide sequence ID" value="XM_002504703.1"/>
</dbReference>
<organism evidence="6 7">
    <name type="scientific">Micromonas commoda (strain RCC299 / NOUM17 / CCMP2709)</name>
    <name type="common">Picoplanktonic green alga</name>
    <dbReference type="NCBI Taxonomy" id="296587"/>
    <lineage>
        <taxon>Eukaryota</taxon>
        <taxon>Viridiplantae</taxon>
        <taxon>Chlorophyta</taxon>
        <taxon>Mamiellophyceae</taxon>
        <taxon>Mamiellales</taxon>
        <taxon>Mamiellaceae</taxon>
        <taxon>Micromonas</taxon>
    </lineage>
</organism>
<keyword evidence="4 5" id="KW-0472">Membrane</keyword>
<keyword evidence="2 5" id="KW-0812">Transmembrane</keyword>
<name>C1ED27_MICCC</name>
<dbReference type="InterPro" id="IPR023271">
    <property type="entry name" value="Aquaporin-like"/>
</dbReference>
<evidence type="ECO:0000313" key="7">
    <source>
        <dbReference type="Proteomes" id="UP000002009"/>
    </source>
</evidence>
<reference evidence="6 7" key="1">
    <citation type="journal article" date="2009" name="Science">
        <title>Green evolution and dynamic adaptations revealed by genomes of the marine picoeukaryotes Micromonas.</title>
        <authorList>
            <person name="Worden A.Z."/>
            <person name="Lee J.H."/>
            <person name="Mock T."/>
            <person name="Rouze P."/>
            <person name="Simmons M.P."/>
            <person name="Aerts A.L."/>
            <person name="Allen A.E."/>
            <person name="Cuvelier M.L."/>
            <person name="Derelle E."/>
            <person name="Everett M.V."/>
            <person name="Foulon E."/>
            <person name="Grimwood J."/>
            <person name="Gundlach H."/>
            <person name="Henrissat B."/>
            <person name="Napoli C."/>
            <person name="McDonald S.M."/>
            <person name="Parker M.S."/>
            <person name="Rombauts S."/>
            <person name="Salamov A."/>
            <person name="Von Dassow P."/>
            <person name="Badger J.H."/>
            <person name="Coutinho P.M."/>
            <person name="Demir E."/>
            <person name="Dubchak I."/>
            <person name="Gentemann C."/>
            <person name="Eikrem W."/>
            <person name="Gready J.E."/>
            <person name="John U."/>
            <person name="Lanier W."/>
            <person name="Lindquist E.A."/>
            <person name="Lucas S."/>
            <person name="Mayer K.F."/>
            <person name="Moreau H."/>
            <person name="Not F."/>
            <person name="Otillar R."/>
            <person name="Panaud O."/>
            <person name="Pangilinan J."/>
            <person name="Paulsen I."/>
            <person name="Piegu B."/>
            <person name="Poliakov A."/>
            <person name="Robbens S."/>
            <person name="Schmutz J."/>
            <person name="Toulza E."/>
            <person name="Wyss T."/>
            <person name="Zelensky A."/>
            <person name="Zhou K."/>
            <person name="Armbrust E.V."/>
            <person name="Bhattacharya D."/>
            <person name="Goodenough U.W."/>
            <person name="Van de Peer Y."/>
            <person name="Grigoriev I.V."/>
        </authorList>
    </citation>
    <scope>NUCLEOTIDE SEQUENCE [LARGE SCALE GENOMIC DNA]</scope>
    <source>
        <strain evidence="7">RCC299 / NOUM17</strain>
    </source>
</reference>
<protein>
    <recommendedName>
        <fullName evidence="8">Aquaporin-like protein</fullName>
    </recommendedName>
</protein>
<dbReference type="OrthoDB" id="498716at2759"/>
<evidence type="ECO:0000256" key="2">
    <source>
        <dbReference type="ARBA" id="ARBA00022692"/>
    </source>
</evidence>
<sequence>MSFCMNNIAVEIALATPLIERVTGVAPDHTQLLLTFVFINLCFFFGPFYSRVSGGACNNPTVYFLFWLLGEIPGGAAAVGFVCTIVGTAVGTIAYGLLLDALPMAGYAGINAVKAAAGPVHGALAEAAVAFTNFLFAGAIQPMFGDVMAPYAGAFFYVLTVMVERCEYSCGFMNPAVVLATHAWDGDLTSKASVMECATYFIGAMGGAAAVAGVNALAKPRKAAGAEKKKEL</sequence>
<dbReference type="OMA" id="CGFMNPA"/>
<dbReference type="Proteomes" id="UP000002009">
    <property type="component" value="Chromosome 9"/>
</dbReference>
<evidence type="ECO:0000256" key="4">
    <source>
        <dbReference type="ARBA" id="ARBA00023136"/>
    </source>
</evidence>
<dbReference type="KEGG" id="mis:MICPUN_61631"/>
<keyword evidence="3 5" id="KW-1133">Transmembrane helix</keyword>
<feature type="transmembrane region" description="Helical" evidence="5">
    <location>
        <begin position="93"/>
        <end position="110"/>
    </location>
</feature>
<evidence type="ECO:0000256" key="3">
    <source>
        <dbReference type="ARBA" id="ARBA00022989"/>
    </source>
</evidence>
<evidence type="ECO:0008006" key="8">
    <source>
        <dbReference type="Google" id="ProtNLM"/>
    </source>
</evidence>
<proteinExistence type="predicted"/>
<dbReference type="EMBL" id="CP001329">
    <property type="protein sequence ID" value="ACO66007.1"/>
    <property type="molecule type" value="Genomic_DNA"/>
</dbReference>
<gene>
    <name evidence="6" type="ORF">MICPUN_61631</name>
</gene>
<dbReference type="GO" id="GO:0016020">
    <property type="term" value="C:membrane"/>
    <property type="evidence" value="ECO:0007669"/>
    <property type="project" value="UniProtKB-SubCell"/>
</dbReference>
<evidence type="ECO:0000256" key="5">
    <source>
        <dbReference type="SAM" id="Phobius"/>
    </source>
</evidence>
<dbReference type="SUPFAM" id="SSF81338">
    <property type="entry name" value="Aquaporin-like"/>
    <property type="match status" value="1"/>
</dbReference>
<feature type="transmembrane region" description="Helical" evidence="5">
    <location>
        <begin position="122"/>
        <end position="140"/>
    </location>
</feature>
<evidence type="ECO:0000256" key="1">
    <source>
        <dbReference type="ARBA" id="ARBA00004141"/>
    </source>
</evidence>
<accession>C1ED27</accession>
<feature type="transmembrane region" description="Helical" evidence="5">
    <location>
        <begin position="198"/>
        <end position="218"/>
    </location>
</feature>
<keyword evidence="7" id="KW-1185">Reference proteome</keyword>
<dbReference type="InParanoid" id="C1ED27"/>
<feature type="transmembrane region" description="Helical" evidence="5">
    <location>
        <begin position="62"/>
        <end position="87"/>
    </location>
</feature>
<dbReference type="GeneID" id="8246290"/>
<comment type="subcellular location">
    <subcellularLocation>
        <location evidence="1">Membrane</location>
        <topology evidence="1">Multi-pass membrane protein</topology>
    </subcellularLocation>
</comment>